<keyword evidence="1" id="KW-0472">Membrane</keyword>
<feature type="transmembrane region" description="Helical" evidence="1">
    <location>
        <begin position="164"/>
        <end position="186"/>
    </location>
</feature>
<feature type="transmembrane region" description="Helical" evidence="1">
    <location>
        <begin position="81"/>
        <end position="100"/>
    </location>
</feature>
<dbReference type="PANTHER" id="PTHR42208">
    <property type="entry name" value="HEAVY METAL TRANSPORTER-RELATED"/>
    <property type="match status" value="1"/>
</dbReference>
<protein>
    <submittedName>
        <fullName evidence="3">Sulfite exporter TauE/SafE family protein</fullName>
    </submittedName>
</protein>
<name>A0A2P6M7T7_9GAMM</name>
<comment type="caution">
    <text evidence="3">The sequence shown here is derived from an EMBL/GenBank/DDBJ whole genome shotgun (WGS) entry which is preliminary data.</text>
</comment>
<reference evidence="3 4" key="1">
    <citation type="submission" date="2018-03" db="EMBL/GenBank/DDBJ databases">
        <title>Arenimonas caeni sp. nov., isolated from activated sludge.</title>
        <authorList>
            <person name="Liu H."/>
        </authorList>
    </citation>
    <scope>NUCLEOTIDE SEQUENCE [LARGE SCALE GENOMIC DNA]</scope>
    <source>
        <strain evidence="4">z29</strain>
    </source>
</reference>
<feature type="transmembrane region" description="Helical" evidence="1">
    <location>
        <begin position="134"/>
        <end position="157"/>
    </location>
</feature>
<feature type="transmembrane region" description="Helical" evidence="1">
    <location>
        <begin position="198"/>
        <end position="220"/>
    </location>
</feature>
<accession>A0A2P6M7T7</accession>
<organism evidence="3 4">
    <name type="scientific">Arenimonas caeni</name>
    <dbReference type="NCBI Taxonomy" id="2058085"/>
    <lineage>
        <taxon>Bacteria</taxon>
        <taxon>Pseudomonadati</taxon>
        <taxon>Pseudomonadota</taxon>
        <taxon>Gammaproteobacteria</taxon>
        <taxon>Lysobacterales</taxon>
        <taxon>Lysobacteraceae</taxon>
        <taxon>Arenimonas</taxon>
    </lineage>
</organism>
<keyword evidence="1" id="KW-0812">Transmembrane</keyword>
<sequence>MPIDLITLGAALLTGLLGGVHCVAMCGGIATGLAATAGKPGLGNAFALNGGRVLGYTVAGAIVGGFGGGLLLLARSDAVATGLRVAMGAVLLMVAVRLMWPHALGFFNRGGQWLWKALRPLQSRLPAAGPLRPWAMGLLWGWLPCGLSSTVLVAAWLEASALHGALVMASFGLGTMATMVPVTWSGARLGGLLADRRWRLGAAGLVALAGLVTMAGPWLAGQPAIHAVLEAMGCRSV</sequence>
<dbReference type="Pfam" id="PF13386">
    <property type="entry name" value="DsbD_2"/>
    <property type="match status" value="1"/>
</dbReference>
<proteinExistence type="predicted"/>
<dbReference type="InterPro" id="IPR039447">
    <property type="entry name" value="UreH-like_TM_dom"/>
</dbReference>
<dbReference type="OrthoDB" id="9798690at2"/>
<evidence type="ECO:0000256" key="1">
    <source>
        <dbReference type="SAM" id="Phobius"/>
    </source>
</evidence>
<feature type="transmembrane region" description="Helical" evidence="1">
    <location>
        <begin position="53"/>
        <end position="74"/>
    </location>
</feature>
<dbReference type="AlphaFoldDB" id="A0A2P6M7T7"/>
<keyword evidence="4" id="KW-1185">Reference proteome</keyword>
<dbReference type="PANTHER" id="PTHR42208:SF1">
    <property type="entry name" value="HEAVY METAL TRANSPORTER"/>
    <property type="match status" value="1"/>
</dbReference>
<evidence type="ECO:0000313" key="3">
    <source>
        <dbReference type="EMBL" id="PRH82054.1"/>
    </source>
</evidence>
<dbReference type="RefSeq" id="WP_106990812.1">
    <property type="nucleotide sequence ID" value="NZ_KZ679092.1"/>
</dbReference>
<feature type="domain" description="Urease accessory protein UreH-like transmembrane" evidence="2">
    <location>
        <begin position="10"/>
        <end position="211"/>
    </location>
</feature>
<dbReference type="EMBL" id="PVLF01000014">
    <property type="protein sequence ID" value="PRH82054.1"/>
    <property type="molecule type" value="Genomic_DNA"/>
</dbReference>
<evidence type="ECO:0000313" key="4">
    <source>
        <dbReference type="Proteomes" id="UP000241736"/>
    </source>
</evidence>
<keyword evidence="1" id="KW-1133">Transmembrane helix</keyword>
<evidence type="ECO:0000259" key="2">
    <source>
        <dbReference type="Pfam" id="PF13386"/>
    </source>
</evidence>
<gene>
    <name evidence="3" type="ORF">C6N40_09655</name>
</gene>
<dbReference type="Proteomes" id="UP000241736">
    <property type="component" value="Unassembled WGS sequence"/>
</dbReference>